<comment type="similarity">
    <text evidence="1 5 6">Belongs to the peptidase S8 family.</text>
</comment>
<comment type="caution">
    <text evidence="9">The sequence shown here is derived from an EMBL/GenBank/DDBJ whole genome shotgun (WGS) entry which is preliminary data.</text>
</comment>
<dbReference type="CDD" id="cd05561">
    <property type="entry name" value="Peptidases_S8_4"/>
    <property type="match status" value="1"/>
</dbReference>
<feature type="compositionally biased region" description="Polar residues" evidence="7">
    <location>
        <begin position="1"/>
        <end position="17"/>
    </location>
</feature>
<dbReference type="AlphaFoldDB" id="A0A5N7MSY5"/>
<dbReference type="Gene3D" id="3.40.50.200">
    <property type="entry name" value="Peptidase S8/S53 domain"/>
    <property type="match status" value="1"/>
</dbReference>
<dbReference type="Pfam" id="PF00082">
    <property type="entry name" value="Peptidase_S8"/>
    <property type="match status" value="1"/>
</dbReference>
<dbReference type="PANTHER" id="PTHR43806">
    <property type="entry name" value="PEPTIDASE S8"/>
    <property type="match status" value="1"/>
</dbReference>
<dbReference type="PANTHER" id="PTHR43806:SF11">
    <property type="entry name" value="CEREVISIN-RELATED"/>
    <property type="match status" value="1"/>
</dbReference>
<dbReference type="RefSeq" id="WP_152716967.1">
    <property type="nucleotide sequence ID" value="NZ_VOSJ01000335.1"/>
</dbReference>
<keyword evidence="4 5" id="KW-0720">Serine protease</keyword>
<dbReference type="InterPro" id="IPR050131">
    <property type="entry name" value="Peptidase_S8_subtilisin-like"/>
</dbReference>
<evidence type="ECO:0000256" key="5">
    <source>
        <dbReference type="PROSITE-ProRule" id="PRU01240"/>
    </source>
</evidence>
<feature type="region of interest" description="Disordered" evidence="7">
    <location>
        <begin position="1"/>
        <end position="36"/>
    </location>
</feature>
<keyword evidence="3 5" id="KW-0378">Hydrolase</keyword>
<evidence type="ECO:0000313" key="10">
    <source>
        <dbReference type="Proteomes" id="UP000403266"/>
    </source>
</evidence>
<dbReference type="SUPFAM" id="SSF52743">
    <property type="entry name" value="Subtilisin-like"/>
    <property type="match status" value="1"/>
</dbReference>
<dbReference type="PRINTS" id="PR00723">
    <property type="entry name" value="SUBTILISIN"/>
</dbReference>
<feature type="domain" description="Peptidase S8/S53" evidence="8">
    <location>
        <begin position="163"/>
        <end position="406"/>
    </location>
</feature>
<organism evidence="9 10">
    <name type="scientific">Microvirga tunisiensis</name>
    <dbReference type="NCBI Taxonomy" id="2108360"/>
    <lineage>
        <taxon>Bacteria</taxon>
        <taxon>Pseudomonadati</taxon>
        <taxon>Pseudomonadota</taxon>
        <taxon>Alphaproteobacteria</taxon>
        <taxon>Hyphomicrobiales</taxon>
        <taxon>Methylobacteriaceae</taxon>
        <taxon>Microvirga</taxon>
    </lineage>
</organism>
<evidence type="ECO:0000256" key="6">
    <source>
        <dbReference type="RuleBase" id="RU003355"/>
    </source>
</evidence>
<evidence type="ECO:0000259" key="8">
    <source>
        <dbReference type="Pfam" id="PF00082"/>
    </source>
</evidence>
<dbReference type="InterPro" id="IPR023828">
    <property type="entry name" value="Peptidase_S8_Ser-AS"/>
</dbReference>
<dbReference type="InterPro" id="IPR023827">
    <property type="entry name" value="Peptidase_S8_Asp-AS"/>
</dbReference>
<evidence type="ECO:0000256" key="3">
    <source>
        <dbReference type="ARBA" id="ARBA00022801"/>
    </source>
</evidence>
<evidence type="ECO:0000256" key="7">
    <source>
        <dbReference type="SAM" id="MobiDB-lite"/>
    </source>
</evidence>
<feature type="active site" description="Charge relay system" evidence="5">
    <location>
        <position position="202"/>
    </location>
</feature>
<feature type="region of interest" description="Disordered" evidence="7">
    <location>
        <begin position="418"/>
        <end position="445"/>
    </location>
</feature>
<dbReference type="Proteomes" id="UP000403266">
    <property type="component" value="Unassembled WGS sequence"/>
</dbReference>
<evidence type="ECO:0000313" key="9">
    <source>
        <dbReference type="EMBL" id="MPR30105.1"/>
    </source>
</evidence>
<sequence length="445" mass="46432">MSRSKAAASTPQPSSRTKAAAPVQAAKAATSVTAQQTRAMPIIEEIDRRPKPRQSSRSIVASGLSREDLARLIAQGFRIETRTQGNIVPQVIRLQAPSGVSVAQARQRVRLVDAQASVDFDQFYYLDESTPACTGAACQSPSLENWASLVKWSGSNASQCGPAPLIGVIDTGINVEHDALKDQAIEIVAQQTRRAIASLPDHGTAVAALLVGQPGSQTPGLLPDARLIAVDAFYRDGGTADRTDVTSLVEAIEVLAERGVRVINMSLSGPANEVLQKAIAAAQAKGIVIVAAAGNNGVGAEPSYPAAYPGVVAVTAVDHELNVYRRATQGPYVDLSAPGVNVWTASAQGSGRLRTGTSYAVPFVSAAAGMLLASNPMLDAKALQTRLEEDTRDLGKPGRDPTFGFGLIQMASLCPGPAEAPSIATAPEQPSAVPARGRPWTSLDH</sequence>
<dbReference type="GO" id="GO:0006508">
    <property type="term" value="P:proteolysis"/>
    <property type="evidence" value="ECO:0007669"/>
    <property type="project" value="UniProtKB-KW"/>
</dbReference>
<keyword evidence="2 5" id="KW-0645">Protease</keyword>
<dbReference type="PROSITE" id="PS51892">
    <property type="entry name" value="SUBTILASE"/>
    <property type="match status" value="1"/>
</dbReference>
<gene>
    <name evidence="9" type="ORF">FS320_34915</name>
</gene>
<proteinExistence type="inferred from homology"/>
<dbReference type="GO" id="GO:0004252">
    <property type="term" value="F:serine-type endopeptidase activity"/>
    <property type="evidence" value="ECO:0007669"/>
    <property type="project" value="UniProtKB-UniRule"/>
</dbReference>
<feature type="active site" description="Charge relay system" evidence="5">
    <location>
        <position position="170"/>
    </location>
</feature>
<feature type="compositionally biased region" description="Low complexity" evidence="7">
    <location>
        <begin position="19"/>
        <end position="29"/>
    </location>
</feature>
<feature type="active site" description="Charge relay system" evidence="5">
    <location>
        <position position="358"/>
    </location>
</feature>
<name>A0A5N7MSY5_9HYPH</name>
<evidence type="ECO:0000256" key="4">
    <source>
        <dbReference type="ARBA" id="ARBA00022825"/>
    </source>
</evidence>
<dbReference type="PROSITE" id="PS00138">
    <property type="entry name" value="SUBTILASE_SER"/>
    <property type="match status" value="1"/>
</dbReference>
<dbReference type="OrthoDB" id="5405281at2"/>
<reference evidence="9 10" key="1">
    <citation type="journal article" date="2019" name="Syst. Appl. Microbiol.">
        <title>Microvirga tunisiensis sp. nov., a root nodule symbiotic bacterium isolated from Lupinus micranthus and L. luteus grown in Northern Tunisia.</title>
        <authorList>
            <person name="Msaddak A."/>
            <person name="Rejili M."/>
            <person name="Duran D."/>
            <person name="Mars M."/>
            <person name="Palacios J.M."/>
            <person name="Ruiz-Argueso T."/>
            <person name="Rey L."/>
            <person name="Imperial J."/>
        </authorList>
    </citation>
    <scope>NUCLEOTIDE SEQUENCE [LARGE SCALE GENOMIC DNA]</scope>
    <source>
        <strain evidence="9 10">Lmie10</strain>
    </source>
</reference>
<keyword evidence="10" id="KW-1185">Reference proteome</keyword>
<evidence type="ECO:0000256" key="1">
    <source>
        <dbReference type="ARBA" id="ARBA00011073"/>
    </source>
</evidence>
<dbReference type="InterPro" id="IPR000209">
    <property type="entry name" value="Peptidase_S8/S53_dom"/>
</dbReference>
<dbReference type="PROSITE" id="PS00136">
    <property type="entry name" value="SUBTILASE_ASP"/>
    <property type="match status" value="1"/>
</dbReference>
<accession>A0A5N7MSY5</accession>
<dbReference type="EMBL" id="VOSK01000310">
    <property type="protein sequence ID" value="MPR30105.1"/>
    <property type="molecule type" value="Genomic_DNA"/>
</dbReference>
<evidence type="ECO:0000256" key="2">
    <source>
        <dbReference type="ARBA" id="ARBA00022670"/>
    </source>
</evidence>
<dbReference type="InterPro" id="IPR036852">
    <property type="entry name" value="Peptidase_S8/S53_dom_sf"/>
</dbReference>
<dbReference type="InterPro" id="IPR015500">
    <property type="entry name" value="Peptidase_S8_subtilisin-rel"/>
</dbReference>
<protein>
    <submittedName>
        <fullName evidence="9">S8 family serine peptidase</fullName>
    </submittedName>
</protein>